<comment type="caution">
    <text evidence="1">The sequence shown here is derived from an EMBL/GenBank/DDBJ whole genome shotgun (WGS) entry which is preliminary data.</text>
</comment>
<dbReference type="Proteomes" id="UP000178599">
    <property type="component" value="Unassembled WGS sequence"/>
</dbReference>
<name>A0A1G2CMZ5_9BACT</name>
<proteinExistence type="predicted"/>
<gene>
    <name evidence="1" type="ORF">A2390_02735</name>
</gene>
<organism evidence="1 2">
    <name type="scientific">Candidatus Liptonbacteria bacterium RIFOXYB1_FULL_36_10</name>
    <dbReference type="NCBI Taxonomy" id="1798654"/>
    <lineage>
        <taxon>Bacteria</taxon>
        <taxon>Candidatus Liptoniibacteriota</taxon>
    </lineage>
</organism>
<protein>
    <submittedName>
        <fullName evidence="1">Uncharacterized protein</fullName>
    </submittedName>
</protein>
<accession>A0A1G2CMZ5</accession>
<dbReference type="EMBL" id="MHLE01000021">
    <property type="protein sequence ID" value="OGZ02745.1"/>
    <property type="molecule type" value="Genomic_DNA"/>
</dbReference>
<dbReference type="AlphaFoldDB" id="A0A1G2CMZ5"/>
<sequence length="60" mass="6892">MIHVIFFFQNLNLLKNKIRIPNNSRPIIANHEPGVKGVIRVVRPTKIKITPTTFFILGLL</sequence>
<evidence type="ECO:0000313" key="1">
    <source>
        <dbReference type="EMBL" id="OGZ02745.1"/>
    </source>
</evidence>
<evidence type="ECO:0000313" key="2">
    <source>
        <dbReference type="Proteomes" id="UP000178599"/>
    </source>
</evidence>
<reference evidence="1 2" key="1">
    <citation type="journal article" date="2016" name="Nat. Commun.">
        <title>Thousands of microbial genomes shed light on interconnected biogeochemical processes in an aquifer system.</title>
        <authorList>
            <person name="Anantharaman K."/>
            <person name="Brown C.T."/>
            <person name="Hug L.A."/>
            <person name="Sharon I."/>
            <person name="Castelle C.J."/>
            <person name="Probst A.J."/>
            <person name="Thomas B.C."/>
            <person name="Singh A."/>
            <person name="Wilkins M.J."/>
            <person name="Karaoz U."/>
            <person name="Brodie E.L."/>
            <person name="Williams K.H."/>
            <person name="Hubbard S.S."/>
            <person name="Banfield J.F."/>
        </authorList>
    </citation>
    <scope>NUCLEOTIDE SEQUENCE [LARGE SCALE GENOMIC DNA]</scope>
</reference>